<dbReference type="OrthoDB" id="543156at2759"/>
<dbReference type="GO" id="GO:0016740">
    <property type="term" value="F:transferase activity"/>
    <property type="evidence" value="ECO:0007669"/>
    <property type="project" value="UniProtKB-KW"/>
</dbReference>
<evidence type="ECO:0000313" key="4">
    <source>
        <dbReference type="Proteomes" id="UP000481861"/>
    </source>
</evidence>
<keyword evidence="3" id="KW-0315">Glutamine amidotransferase</keyword>
<evidence type="ECO:0000313" key="3">
    <source>
        <dbReference type="EMBL" id="KAF2867506.1"/>
    </source>
</evidence>
<dbReference type="AlphaFoldDB" id="A0A7C8I2D7"/>
<keyword evidence="4" id="KW-1185">Reference proteome</keyword>
<name>A0A7C8I2D7_9PLEO</name>
<proteinExistence type="predicted"/>
<evidence type="ECO:0000256" key="1">
    <source>
        <dbReference type="SAM" id="MobiDB-lite"/>
    </source>
</evidence>
<reference evidence="3 4" key="1">
    <citation type="submission" date="2020-01" db="EMBL/GenBank/DDBJ databases">
        <authorList>
            <consortium name="DOE Joint Genome Institute"/>
            <person name="Haridas S."/>
            <person name="Albert R."/>
            <person name="Binder M."/>
            <person name="Bloem J."/>
            <person name="Labutti K."/>
            <person name="Salamov A."/>
            <person name="Andreopoulos B."/>
            <person name="Baker S.E."/>
            <person name="Barry K."/>
            <person name="Bills G."/>
            <person name="Bluhm B.H."/>
            <person name="Cannon C."/>
            <person name="Castanera R."/>
            <person name="Culley D.E."/>
            <person name="Daum C."/>
            <person name="Ezra D."/>
            <person name="Gonzalez J.B."/>
            <person name="Henrissat B."/>
            <person name="Kuo A."/>
            <person name="Liang C."/>
            <person name="Lipzen A."/>
            <person name="Lutzoni F."/>
            <person name="Magnuson J."/>
            <person name="Mondo S."/>
            <person name="Nolan M."/>
            <person name="Ohm R."/>
            <person name="Pangilinan J."/>
            <person name="Park H.-J.H."/>
            <person name="Ramirez L."/>
            <person name="Alfaro M."/>
            <person name="Sun H."/>
            <person name="Tritt A."/>
            <person name="Yoshinaga Y."/>
            <person name="Zwiers L.-H.L."/>
            <person name="Turgeon B.G."/>
            <person name="Goodwin S.B."/>
            <person name="Spatafora J.W."/>
            <person name="Crous P.W."/>
            <person name="Grigoriev I.V."/>
        </authorList>
    </citation>
    <scope>NUCLEOTIDE SEQUENCE [LARGE SCALE GENOMIC DNA]</scope>
    <source>
        <strain evidence="3 4">CBS 611.86</strain>
    </source>
</reference>
<sequence length="256" mass="27588">MFSNTLPCTYPLYPSDSASPLSIRHRIGDSSTPTRDTRSPPVYTMPPLFSVAVLVYPGADVLDFAGPLEIYSTNPPPGAPVHFTTTTFAHRSPVKAAANALTLVPDASFADVSSNLENYDVLVIPGAAPEHLIEYADSAEGIEIAVLLRRFAQLPPRKETGHRIIQSVCTGAFLLAAAGILAGRTVTTHHIGVVRKRWVDAGKTEQGVRIVNAGGVTSGLDASLWVMEMLVGRERAQWVADIIEFERRGQNEAWGS</sequence>
<dbReference type="Proteomes" id="UP000481861">
    <property type="component" value="Unassembled WGS sequence"/>
</dbReference>
<feature type="region of interest" description="Disordered" evidence="1">
    <location>
        <begin position="21"/>
        <end position="40"/>
    </location>
</feature>
<comment type="caution">
    <text evidence="3">The sequence shown here is derived from an EMBL/GenBank/DDBJ whole genome shotgun (WGS) entry which is preliminary data.</text>
</comment>
<dbReference type="EMBL" id="JAADJZ010000023">
    <property type="protein sequence ID" value="KAF2867506.1"/>
    <property type="molecule type" value="Genomic_DNA"/>
</dbReference>
<dbReference type="InterPro" id="IPR002818">
    <property type="entry name" value="DJ-1/PfpI"/>
</dbReference>
<protein>
    <submittedName>
        <fullName evidence="3">Class I glutamine amidotransferase-like protein</fullName>
    </submittedName>
</protein>
<dbReference type="Pfam" id="PF01965">
    <property type="entry name" value="DJ-1_PfpI"/>
    <property type="match status" value="1"/>
</dbReference>
<dbReference type="InterPro" id="IPR052158">
    <property type="entry name" value="INH-QAR"/>
</dbReference>
<organism evidence="3 4">
    <name type="scientific">Massariosphaeria phaeospora</name>
    <dbReference type="NCBI Taxonomy" id="100035"/>
    <lineage>
        <taxon>Eukaryota</taxon>
        <taxon>Fungi</taxon>
        <taxon>Dikarya</taxon>
        <taxon>Ascomycota</taxon>
        <taxon>Pezizomycotina</taxon>
        <taxon>Dothideomycetes</taxon>
        <taxon>Pleosporomycetidae</taxon>
        <taxon>Pleosporales</taxon>
        <taxon>Pleosporales incertae sedis</taxon>
        <taxon>Massariosphaeria</taxon>
    </lineage>
</organism>
<dbReference type="Gene3D" id="3.40.50.880">
    <property type="match status" value="1"/>
</dbReference>
<keyword evidence="3" id="KW-0808">Transferase</keyword>
<feature type="domain" description="DJ-1/PfpI" evidence="2">
    <location>
        <begin position="50"/>
        <end position="213"/>
    </location>
</feature>
<gene>
    <name evidence="3" type="ORF">BDV95DRAFT_582290</name>
</gene>
<dbReference type="PANTHER" id="PTHR43130:SF3">
    <property type="entry name" value="HTH-TYPE TRANSCRIPTIONAL REGULATOR RV1931C"/>
    <property type="match status" value="1"/>
</dbReference>
<dbReference type="SUPFAM" id="SSF52317">
    <property type="entry name" value="Class I glutamine amidotransferase-like"/>
    <property type="match status" value="1"/>
</dbReference>
<evidence type="ECO:0000259" key="2">
    <source>
        <dbReference type="Pfam" id="PF01965"/>
    </source>
</evidence>
<dbReference type="PANTHER" id="PTHR43130">
    <property type="entry name" value="ARAC-FAMILY TRANSCRIPTIONAL REGULATOR"/>
    <property type="match status" value="1"/>
</dbReference>
<accession>A0A7C8I2D7</accession>
<dbReference type="InterPro" id="IPR029062">
    <property type="entry name" value="Class_I_gatase-like"/>
</dbReference>